<reference evidence="3" key="2">
    <citation type="journal article" date="2021" name="PeerJ">
        <title>Extensive microbial diversity within the chicken gut microbiome revealed by metagenomics and culture.</title>
        <authorList>
            <person name="Gilroy R."/>
            <person name="Ravi A."/>
            <person name="Getino M."/>
            <person name="Pursley I."/>
            <person name="Horton D.L."/>
            <person name="Alikhan N.F."/>
            <person name="Baker D."/>
            <person name="Gharbi K."/>
            <person name="Hall N."/>
            <person name="Watson M."/>
            <person name="Adriaenssens E.M."/>
            <person name="Foster-Nyarko E."/>
            <person name="Jarju S."/>
            <person name="Secka A."/>
            <person name="Antonio M."/>
            <person name="Oren A."/>
            <person name="Chaudhuri R.R."/>
            <person name="La Ragione R."/>
            <person name="Hildebrand F."/>
            <person name="Pallen M.J."/>
        </authorList>
    </citation>
    <scope>NUCLEOTIDE SEQUENCE</scope>
    <source>
        <strain evidence="3">11300</strain>
    </source>
</reference>
<dbReference type="Proteomes" id="UP000824091">
    <property type="component" value="Unassembled WGS sequence"/>
</dbReference>
<evidence type="ECO:0000259" key="2">
    <source>
        <dbReference type="Pfam" id="PF12724"/>
    </source>
</evidence>
<accession>A0A9D1I5J9</accession>
<protein>
    <recommendedName>
        <fullName evidence="2">Flavodoxin domain-containing protein</fullName>
    </recommendedName>
</protein>
<comment type="caution">
    <text evidence="3">The sequence shown here is derived from an EMBL/GenBank/DDBJ whole genome shotgun (WGS) entry which is preliminary data.</text>
</comment>
<feature type="transmembrane region" description="Helical" evidence="1">
    <location>
        <begin position="44"/>
        <end position="63"/>
    </location>
</feature>
<sequence>MKSVIIYGSHYGHTRSYAEKLSDLTGIAVFDHKHCPKDLSSMDLIIYMGGLYAGGLLGLSSVLRHLPKCCRPPFFIVTVGLADPKDPQNKASIMSSVSRQFGDFMPKKTEFFHLRGGIDYARLSKGHRFIMSLLYNSIKKKPYEGLSAEDRAVIQTYGGKVDFTDHQCLGPIAARILQFKCF</sequence>
<dbReference type="SUPFAM" id="SSF52218">
    <property type="entry name" value="Flavoproteins"/>
    <property type="match status" value="1"/>
</dbReference>
<dbReference type="EMBL" id="DVMO01000133">
    <property type="protein sequence ID" value="HIU28409.1"/>
    <property type="molecule type" value="Genomic_DNA"/>
</dbReference>
<evidence type="ECO:0000313" key="4">
    <source>
        <dbReference type="Proteomes" id="UP000824091"/>
    </source>
</evidence>
<gene>
    <name evidence="3" type="ORF">IAD16_08525</name>
</gene>
<dbReference type="AlphaFoldDB" id="A0A9D1I5J9"/>
<evidence type="ECO:0000313" key="3">
    <source>
        <dbReference type="EMBL" id="HIU28409.1"/>
    </source>
</evidence>
<dbReference type="InterPro" id="IPR026816">
    <property type="entry name" value="Flavodoxin_dom"/>
</dbReference>
<keyword evidence="1" id="KW-0812">Transmembrane</keyword>
<organism evidence="3 4">
    <name type="scientific">Candidatus Fimisoma avicola</name>
    <dbReference type="NCBI Taxonomy" id="2840826"/>
    <lineage>
        <taxon>Bacteria</taxon>
        <taxon>Bacillati</taxon>
        <taxon>Bacillota</taxon>
        <taxon>Clostridia</taxon>
        <taxon>Eubacteriales</taxon>
        <taxon>Candidatus Fimisoma</taxon>
    </lineage>
</organism>
<dbReference type="InterPro" id="IPR029039">
    <property type="entry name" value="Flavoprotein-like_sf"/>
</dbReference>
<name>A0A9D1I5J9_9FIRM</name>
<reference evidence="3" key="1">
    <citation type="submission" date="2020-10" db="EMBL/GenBank/DDBJ databases">
        <authorList>
            <person name="Gilroy R."/>
        </authorList>
    </citation>
    <scope>NUCLEOTIDE SEQUENCE</scope>
    <source>
        <strain evidence="3">11300</strain>
    </source>
</reference>
<keyword evidence="1" id="KW-0472">Membrane</keyword>
<evidence type="ECO:0000256" key="1">
    <source>
        <dbReference type="SAM" id="Phobius"/>
    </source>
</evidence>
<dbReference type="Pfam" id="PF12724">
    <property type="entry name" value="Flavodoxin_5"/>
    <property type="match status" value="1"/>
</dbReference>
<keyword evidence="1" id="KW-1133">Transmembrane helix</keyword>
<proteinExistence type="predicted"/>
<feature type="domain" description="Flavodoxin" evidence="2">
    <location>
        <begin position="4"/>
        <end position="141"/>
    </location>
</feature>